<sequence>MLNKIKVTSDDKSVIIIFIFEREESMIKIPKELAYKLADDLYKELYDEPSYSELEDKVYKLEALVEALEETVDYYRELDERYDYYHRLK</sequence>
<organism evidence="1 2">
    <name type="scientific">Thermoanaerobacter thermohydrosulfuricus</name>
    <name type="common">Clostridium thermohydrosulfuricum</name>
    <dbReference type="NCBI Taxonomy" id="1516"/>
    <lineage>
        <taxon>Bacteria</taxon>
        <taxon>Bacillati</taxon>
        <taxon>Bacillota</taxon>
        <taxon>Clostridia</taxon>
        <taxon>Thermoanaerobacterales</taxon>
        <taxon>Thermoanaerobacteraceae</taxon>
        <taxon>Thermoanaerobacter</taxon>
    </lineage>
</organism>
<protein>
    <submittedName>
        <fullName evidence="1">Uncharacterized protein</fullName>
    </submittedName>
</protein>
<reference evidence="1 2" key="1">
    <citation type="submission" date="2016-10" db="EMBL/GenBank/DDBJ databases">
        <authorList>
            <person name="de Groot N.N."/>
        </authorList>
    </citation>
    <scope>NUCLEOTIDE SEQUENCE [LARGE SCALE GENOMIC DNA]</scope>
    <source>
        <strain evidence="1 2">DSM 569</strain>
    </source>
</reference>
<dbReference type="RefSeq" id="WP_074592930.1">
    <property type="nucleotide sequence ID" value="NZ_FNBS01000099.1"/>
</dbReference>
<dbReference type="AlphaFoldDB" id="A0A1G7VR81"/>
<name>A0A1G7VR81_THETY</name>
<accession>A0A1G7VR81</accession>
<dbReference type="EMBL" id="FNBS01000099">
    <property type="protein sequence ID" value="SDG62101.1"/>
    <property type="molecule type" value="Genomic_DNA"/>
</dbReference>
<proteinExistence type="predicted"/>
<dbReference type="Proteomes" id="UP000183404">
    <property type="component" value="Unassembled WGS sequence"/>
</dbReference>
<gene>
    <name evidence="1" type="ORF">SAMN04244560_02656</name>
</gene>
<evidence type="ECO:0000313" key="2">
    <source>
        <dbReference type="Proteomes" id="UP000183404"/>
    </source>
</evidence>
<evidence type="ECO:0000313" key="1">
    <source>
        <dbReference type="EMBL" id="SDG62101.1"/>
    </source>
</evidence>